<reference evidence="6" key="1">
    <citation type="submission" date="2023-01" db="EMBL/GenBank/DDBJ databases">
        <title>Genome assembly of the deep-sea coral Lophelia pertusa.</title>
        <authorList>
            <person name="Herrera S."/>
            <person name="Cordes E."/>
        </authorList>
    </citation>
    <scope>NUCLEOTIDE SEQUENCE</scope>
    <source>
        <strain evidence="6">USNM1676648</strain>
        <tissue evidence="6">Polyp</tissue>
    </source>
</reference>
<protein>
    <recommendedName>
        <fullName evidence="5">UPAR/Ly6 domain-containing protein</fullName>
    </recommendedName>
</protein>
<organism evidence="6 7">
    <name type="scientific">Desmophyllum pertusum</name>
    <dbReference type="NCBI Taxonomy" id="174260"/>
    <lineage>
        <taxon>Eukaryota</taxon>
        <taxon>Metazoa</taxon>
        <taxon>Cnidaria</taxon>
        <taxon>Anthozoa</taxon>
        <taxon>Hexacorallia</taxon>
        <taxon>Scleractinia</taxon>
        <taxon>Caryophylliina</taxon>
        <taxon>Caryophylliidae</taxon>
        <taxon>Desmophyllum</taxon>
    </lineage>
</organism>
<accession>A0A9W9Z632</accession>
<dbReference type="EMBL" id="MU826430">
    <property type="protein sequence ID" value="KAJ7375933.1"/>
    <property type="molecule type" value="Genomic_DNA"/>
</dbReference>
<evidence type="ECO:0000256" key="1">
    <source>
        <dbReference type="ARBA" id="ARBA00022729"/>
    </source>
</evidence>
<dbReference type="CDD" id="cd00117">
    <property type="entry name" value="TFP"/>
    <property type="match status" value="1"/>
</dbReference>
<dbReference type="AlphaFoldDB" id="A0A9W9Z632"/>
<keyword evidence="1 4" id="KW-0732">Signal</keyword>
<dbReference type="InterPro" id="IPR016054">
    <property type="entry name" value="LY6_UPA_recep-like"/>
</dbReference>
<proteinExistence type="predicted"/>
<evidence type="ECO:0000256" key="2">
    <source>
        <dbReference type="ARBA" id="ARBA00023157"/>
    </source>
</evidence>
<keyword evidence="2" id="KW-1015">Disulfide bond</keyword>
<dbReference type="Gene3D" id="2.10.60.10">
    <property type="entry name" value="CD59"/>
    <property type="match status" value="1"/>
</dbReference>
<feature type="transmembrane region" description="Helical" evidence="3">
    <location>
        <begin position="103"/>
        <end position="122"/>
    </location>
</feature>
<keyword evidence="3" id="KW-0812">Transmembrane</keyword>
<evidence type="ECO:0000313" key="7">
    <source>
        <dbReference type="Proteomes" id="UP001163046"/>
    </source>
</evidence>
<comment type="caution">
    <text evidence="6">The sequence shown here is derived from an EMBL/GenBank/DDBJ whole genome shotgun (WGS) entry which is preliminary data.</text>
</comment>
<evidence type="ECO:0000313" key="6">
    <source>
        <dbReference type="EMBL" id="KAJ7375933.1"/>
    </source>
</evidence>
<evidence type="ECO:0000256" key="3">
    <source>
        <dbReference type="SAM" id="Phobius"/>
    </source>
</evidence>
<evidence type="ECO:0000256" key="4">
    <source>
        <dbReference type="SAM" id="SignalP"/>
    </source>
</evidence>
<keyword evidence="7" id="KW-1185">Reference proteome</keyword>
<gene>
    <name evidence="6" type="ORF">OS493_037954</name>
</gene>
<sequence length="123" mass="13047">MKSAFALVFLLCISAGYGLKCYKCVSTKSWDDCAAVKIEKTCSSGEDRCSKAYVSGKSEGVSVEGFDKECLSAADCDGFEKTDFCKGKECKINCCSGDLCNAAALPMVSAFIFIACALVAFAF</sequence>
<keyword evidence="3" id="KW-1133">Transmembrane helix</keyword>
<feature type="chain" id="PRO_5040753082" description="UPAR/Ly6 domain-containing protein" evidence="4">
    <location>
        <begin position="19"/>
        <end position="123"/>
    </location>
</feature>
<dbReference type="SMART" id="SM00134">
    <property type="entry name" value="LU"/>
    <property type="match status" value="1"/>
</dbReference>
<dbReference type="SUPFAM" id="SSF57302">
    <property type="entry name" value="Snake toxin-like"/>
    <property type="match status" value="1"/>
</dbReference>
<feature type="signal peptide" evidence="4">
    <location>
        <begin position="1"/>
        <end position="18"/>
    </location>
</feature>
<keyword evidence="3" id="KW-0472">Membrane</keyword>
<dbReference type="InterPro" id="IPR045860">
    <property type="entry name" value="Snake_toxin-like_sf"/>
</dbReference>
<evidence type="ECO:0000259" key="5">
    <source>
        <dbReference type="SMART" id="SM00134"/>
    </source>
</evidence>
<dbReference type="PANTHER" id="PTHR10036">
    <property type="entry name" value="CD59 GLYCOPROTEIN"/>
    <property type="match status" value="1"/>
</dbReference>
<dbReference type="OrthoDB" id="5974891at2759"/>
<dbReference type="Pfam" id="PF00021">
    <property type="entry name" value="UPAR_LY6"/>
    <property type="match status" value="1"/>
</dbReference>
<feature type="domain" description="UPAR/Ly6" evidence="5">
    <location>
        <begin position="19"/>
        <end position="108"/>
    </location>
</feature>
<name>A0A9W9Z632_9CNID</name>
<dbReference type="Proteomes" id="UP001163046">
    <property type="component" value="Unassembled WGS sequence"/>
</dbReference>